<accession>A0A8S5Q5I6</accession>
<organism evidence="1">
    <name type="scientific">Myoviridae sp. ctSBU9</name>
    <dbReference type="NCBI Taxonomy" id="2825107"/>
    <lineage>
        <taxon>Viruses</taxon>
        <taxon>Duplodnaviria</taxon>
        <taxon>Heunggongvirae</taxon>
        <taxon>Uroviricota</taxon>
        <taxon>Caudoviricetes</taxon>
    </lineage>
</organism>
<protein>
    <submittedName>
        <fullName evidence="1">Uncharacterized protein</fullName>
    </submittedName>
</protein>
<name>A0A8S5Q5I6_9CAUD</name>
<sequence length="153" mass="17553">MTTVDFLWNGQTLHLLLNGAALFDIFDRFGANAEIPELIAGSSRKSLENTCWILAKLAEQGELARRFLGFERETPPMEQELLTLMTPMEIPLARLAITRAVRLGFDMRHQDPEEYVDLGLRELQKKTASKQTGFNIFNWLRSFFTSLCGRRKC</sequence>
<proteinExistence type="predicted"/>
<dbReference type="EMBL" id="BK015579">
    <property type="protein sequence ID" value="DAE14312.1"/>
    <property type="molecule type" value="Genomic_DNA"/>
</dbReference>
<reference evidence="1" key="1">
    <citation type="journal article" date="2021" name="Proc. Natl. Acad. Sci. U.S.A.">
        <title>A Catalog of Tens of Thousands of Viruses from Human Metagenomes Reveals Hidden Associations with Chronic Diseases.</title>
        <authorList>
            <person name="Tisza M.J."/>
            <person name="Buck C.B."/>
        </authorList>
    </citation>
    <scope>NUCLEOTIDE SEQUENCE</scope>
    <source>
        <strain evidence="1">CtSBU9</strain>
    </source>
</reference>
<evidence type="ECO:0000313" key="1">
    <source>
        <dbReference type="EMBL" id="DAE14312.1"/>
    </source>
</evidence>